<dbReference type="EMBL" id="KL142369">
    <property type="protein sequence ID" value="KDR83278.1"/>
    <property type="molecule type" value="Genomic_DNA"/>
</dbReference>
<reference evidence="2" key="1">
    <citation type="journal article" date="2014" name="Proc. Natl. Acad. Sci. U.S.A.">
        <title>Extensive sampling of basidiomycete genomes demonstrates inadequacy of the white-rot/brown-rot paradigm for wood decay fungi.</title>
        <authorList>
            <person name="Riley R."/>
            <person name="Salamov A.A."/>
            <person name="Brown D.W."/>
            <person name="Nagy L.G."/>
            <person name="Floudas D."/>
            <person name="Held B.W."/>
            <person name="Levasseur A."/>
            <person name="Lombard V."/>
            <person name="Morin E."/>
            <person name="Otillar R."/>
            <person name="Lindquist E.A."/>
            <person name="Sun H."/>
            <person name="LaButti K.M."/>
            <person name="Schmutz J."/>
            <person name="Jabbour D."/>
            <person name="Luo H."/>
            <person name="Baker S.E."/>
            <person name="Pisabarro A.G."/>
            <person name="Walton J.D."/>
            <person name="Blanchette R.A."/>
            <person name="Henrissat B."/>
            <person name="Martin F."/>
            <person name="Cullen D."/>
            <person name="Hibbett D.S."/>
            <person name="Grigoriev I.V."/>
        </authorList>
    </citation>
    <scope>NUCLEOTIDE SEQUENCE [LARGE SCALE GENOMIC DNA]</scope>
    <source>
        <strain evidence="2">CBS 339.88</strain>
    </source>
</reference>
<accession>A0A067TW84</accession>
<evidence type="ECO:0000313" key="1">
    <source>
        <dbReference type="EMBL" id="KDR83278.1"/>
    </source>
</evidence>
<organism evidence="1 2">
    <name type="scientific">Galerina marginata (strain CBS 339.88)</name>
    <dbReference type="NCBI Taxonomy" id="685588"/>
    <lineage>
        <taxon>Eukaryota</taxon>
        <taxon>Fungi</taxon>
        <taxon>Dikarya</taxon>
        <taxon>Basidiomycota</taxon>
        <taxon>Agaricomycotina</taxon>
        <taxon>Agaricomycetes</taxon>
        <taxon>Agaricomycetidae</taxon>
        <taxon>Agaricales</taxon>
        <taxon>Agaricineae</taxon>
        <taxon>Strophariaceae</taxon>
        <taxon>Galerina</taxon>
    </lineage>
</organism>
<dbReference type="Proteomes" id="UP000027222">
    <property type="component" value="Unassembled WGS sequence"/>
</dbReference>
<gene>
    <name evidence="1" type="ORF">GALMADRAFT_221184</name>
</gene>
<proteinExistence type="predicted"/>
<name>A0A067TW84_GALM3</name>
<evidence type="ECO:0000313" key="2">
    <source>
        <dbReference type="Proteomes" id="UP000027222"/>
    </source>
</evidence>
<protein>
    <submittedName>
        <fullName evidence="1">Uncharacterized protein</fullName>
    </submittedName>
</protein>
<dbReference type="AlphaFoldDB" id="A0A067TW84"/>
<keyword evidence="2" id="KW-1185">Reference proteome</keyword>
<dbReference type="HOGENOM" id="CLU_2346833_0_0_1"/>
<sequence length="97" mass="10856">MLLHRLLQRLFCQGVISVSSVSQPLSNIMKMRSGCEWLGARMSFISRQQDMLVIHSSDIGTRDHISRKSRIISLDEVLLASKLRGGDPHGPRLSSVI</sequence>